<dbReference type="GO" id="GO:0004553">
    <property type="term" value="F:hydrolase activity, hydrolyzing O-glycosyl compounds"/>
    <property type="evidence" value="ECO:0007669"/>
    <property type="project" value="InterPro"/>
</dbReference>
<dbReference type="Proteomes" id="UP000179797">
    <property type="component" value="Unassembled WGS sequence"/>
</dbReference>
<feature type="signal peptide" evidence="2">
    <location>
        <begin position="1"/>
        <end position="22"/>
    </location>
</feature>
<dbReference type="PANTHER" id="PTHR10963:SF55">
    <property type="entry name" value="GLYCOSIDE HYDROLASE FAMILY 16 PROTEIN"/>
    <property type="match status" value="1"/>
</dbReference>
<dbReference type="SUPFAM" id="SSF49899">
    <property type="entry name" value="Concanavalin A-like lectins/glucanases"/>
    <property type="match status" value="1"/>
</dbReference>
<sequence>MKINIKYCITAVLLSVGIQLNAQNNPVSDPENKDKWQFNEQLSDEFDGTSLDKSKWWILGENGDYRAKWKGRAPGQFVSENVHVRDGHLVLQSKWDPSFDFIEEKNNNVYYGGTKEKFDKSYPITQACIMSETFFQYGYMEIRCKIADAPVTSAFWTTGYKSEIDMIENFGKLPIGNPEKKSKDLEKKYRTNVINWERHNEPNFKNHKVEDVMENRLAEEYHVYGFEWDKDYMKTFFDGELVRVIQREDLEKKNQWIHQFPQELWINSEVFSWYGTPTKEDLAQPAEFLVDYVRIWQKEITNPHFDALGFEGPFYFQGRSVNWWCKGKEPWRLSDDKASNGEFALRFKMDKKIKGKSSIFSPYGSIDLPKGDNELVFKVWIDKKTNVDKINIVLQKPFKKLTVDLSNVKKGKWVELSVPFKRKGNSDLALKGGDRLQITIAPEDIKGDQALFYIDEITFKNNNNTKDTR</sequence>
<dbReference type="Gene3D" id="2.60.120.260">
    <property type="entry name" value="Galactose-binding domain-like"/>
    <property type="match status" value="1"/>
</dbReference>
<feature type="chain" id="PRO_5010171181" description="GH16 domain-containing protein" evidence="2">
    <location>
        <begin position="23"/>
        <end position="469"/>
    </location>
</feature>
<comment type="caution">
    <text evidence="4">The sequence shown here is derived from an EMBL/GenBank/DDBJ whole genome shotgun (WGS) entry which is preliminary data.</text>
</comment>
<name>A0A1S1YS63_FLAPC</name>
<dbReference type="PROSITE" id="PS51762">
    <property type="entry name" value="GH16_2"/>
    <property type="match status" value="1"/>
</dbReference>
<organism evidence="4 5">
    <name type="scientific">Flammeovirga pacifica</name>
    <dbReference type="NCBI Taxonomy" id="915059"/>
    <lineage>
        <taxon>Bacteria</taxon>
        <taxon>Pseudomonadati</taxon>
        <taxon>Bacteroidota</taxon>
        <taxon>Cytophagia</taxon>
        <taxon>Cytophagales</taxon>
        <taxon>Flammeovirgaceae</taxon>
        <taxon>Flammeovirga</taxon>
    </lineage>
</organism>
<protein>
    <recommendedName>
        <fullName evidence="3">GH16 domain-containing protein</fullName>
    </recommendedName>
</protein>
<keyword evidence="2" id="KW-0732">Signal</keyword>
<accession>A0A1S1YS63</accession>
<proteinExistence type="inferred from homology"/>
<dbReference type="Pfam" id="PF00722">
    <property type="entry name" value="Glyco_hydro_16"/>
    <property type="match status" value="1"/>
</dbReference>
<keyword evidence="5" id="KW-1185">Reference proteome</keyword>
<dbReference type="AlphaFoldDB" id="A0A1S1YS63"/>
<dbReference type="InterPro" id="IPR050546">
    <property type="entry name" value="Glycosyl_Hydrlase_16"/>
</dbReference>
<evidence type="ECO:0000313" key="4">
    <source>
        <dbReference type="EMBL" id="OHX63867.1"/>
    </source>
</evidence>
<evidence type="ECO:0000256" key="2">
    <source>
        <dbReference type="SAM" id="SignalP"/>
    </source>
</evidence>
<dbReference type="InterPro" id="IPR013320">
    <property type="entry name" value="ConA-like_dom_sf"/>
</dbReference>
<dbReference type="EMBL" id="JRYR02000002">
    <property type="protein sequence ID" value="OHX63867.1"/>
    <property type="molecule type" value="Genomic_DNA"/>
</dbReference>
<reference evidence="4 5" key="1">
    <citation type="journal article" date="2012" name="Int. J. Syst. Evol. Microbiol.">
        <title>Flammeovirga pacifica sp. nov., isolated from deep-sea sediment.</title>
        <authorList>
            <person name="Xu H."/>
            <person name="Fu Y."/>
            <person name="Yang N."/>
            <person name="Ding Z."/>
            <person name="Lai Q."/>
            <person name="Zeng R."/>
        </authorList>
    </citation>
    <scope>NUCLEOTIDE SEQUENCE [LARGE SCALE GENOMIC DNA]</scope>
    <source>
        <strain evidence="5">DSM 24597 / LMG 26175 / WPAGA1</strain>
    </source>
</reference>
<feature type="domain" description="GH16" evidence="3">
    <location>
        <begin position="20"/>
        <end position="301"/>
    </location>
</feature>
<dbReference type="InterPro" id="IPR000757">
    <property type="entry name" value="Beta-glucanase-like"/>
</dbReference>
<comment type="similarity">
    <text evidence="1">Belongs to the glycosyl hydrolase 16 family.</text>
</comment>
<evidence type="ECO:0000256" key="1">
    <source>
        <dbReference type="ARBA" id="ARBA00006865"/>
    </source>
</evidence>
<dbReference type="GO" id="GO:0005975">
    <property type="term" value="P:carbohydrate metabolic process"/>
    <property type="evidence" value="ECO:0007669"/>
    <property type="project" value="InterPro"/>
</dbReference>
<dbReference type="OrthoDB" id="1421570at2"/>
<gene>
    <name evidence="4" type="ORF">NH26_19845</name>
</gene>
<evidence type="ECO:0000313" key="5">
    <source>
        <dbReference type="Proteomes" id="UP000179797"/>
    </source>
</evidence>
<dbReference type="STRING" id="915059.NH26_19845"/>
<dbReference type="RefSeq" id="WP_052431744.1">
    <property type="nucleotide sequence ID" value="NZ_JRYR02000002.1"/>
</dbReference>
<evidence type="ECO:0000259" key="3">
    <source>
        <dbReference type="PROSITE" id="PS51762"/>
    </source>
</evidence>
<dbReference type="PANTHER" id="PTHR10963">
    <property type="entry name" value="GLYCOSYL HYDROLASE-RELATED"/>
    <property type="match status" value="1"/>
</dbReference>
<dbReference type="Gene3D" id="2.60.120.200">
    <property type="match status" value="1"/>
</dbReference>